<evidence type="ECO:0000256" key="6">
    <source>
        <dbReference type="ARBA" id="ARBA00023235"/>
    </source>
</evidence>
<keyword evidence="7" id="KW-0676">Redox-active center</keyword>
<evidence type="ECO:0000256" key="3">
    <source>
        <dbReference type="ARBA" id="ARBA00006347"/>
    </source>
</evidence>
<comment type="subcellular location">
    <subcellularLocation>
        <location evidence="2">Endoplasmic reticulum lumen</location>
    </subcellularLocation>
</comment>
<name>A0ABP1AUX1_9BRYO</name>
<dbReference type="EMBL" id="OZ023717">
    <property type="protein sequence ID" value="CAK9866373.1"/>
    <property type="molecule type" value="Genomic_DNA"/>
</dbReference>
<keyword evidence="6" id="KW-0413">Isomerase</keyword>
<comment type="similarity">
    <text evidence="3">Belongs to the protein disulfide isomerase family.</text>
</comment>
<evidence type="ECO:0000256" key="5">
    <source>
        <dbReference type="ARBA" id="ARBA00022824"/>
    </source>
</evidence>
<keyword evidence="9" id="KW-1185">Reference proteome</keyword>
<evidence type="ECO:0000313" key="9">
    <source>
        <dbReference type="Proteomes" id="UP001497522"/>
    </source>
</evidence>
<evidence type="ECO:0000256" key="1">
    <source>
        <dbReference type="ARBA" id="ARBA00001182"/>
    </source>
</evidence>
<sequence length="86" mass="9702">MHYNWPQDAEGIVSYVKQMAGPPSQLLSSLDQTEMIIKENPLTVVGVFKDLESKDCKDFLRVAVVLHSKYNFTQTLDSSCVPHTKC</sequence>
<reference evidence="8" key="1">
    <citation type="submission" date="2024-03" db="EMBL/GenBank/DDBJ databases">
        <authorList>
            <consortium name="ELIXIR-Norway"/>
            <consortium name="Elixir Norway"/>
        </authorList>
    </citation>
    <scope>NUCLEOTIDE SEQUENCE</scope>
</reference>
<dbReference type="InterPro" id="IPR036249">
    <property type="entry name" value="Thioredoxin-like_sf"/>
</dbReference>
<evidence type="ECO:0000256" key="4">
    <source>
        <dbReference type="ARBA" id="ARBA00012723"/>
    </source>
</evidence>
<accession>A0ABP1AUX1</accession>
<dbReference type="Gene3D" id="3.40.30.10">
    <property type="entry name" value="Glutaredoxin"/>
    <property type="match status" value="1"/>
</dbReference>
<dbReference type="CDD" id="cd02981">
    <property type="entry name" value="PDI_b_family"/>
    <property type="match status" value="1"/>
</dbReference>
<dbReference type="SUPFAM" id="SSF52833">
    <property type="entry name" value="Thioredoxin-like"/>
    <property type="match status" value="1"/>
</dbReference>
<protein>
    <recommendedName>
        <fullName evidence="4">protein disulfide-isomerase</fullName>
        <ecNumber evidence="4">5.3.4.1</ecNumber>
    </recommendedName>
</protein>
<comment type="catalytic activity">
    <reaction evidence="1">
        <text>Catalyzes the rearrangement of -S-S- bonds in proteins.</text>
        <dbReference type="EC" id="5.3.4.1"/>
    </reaction>
</comment>
<dbReference type="Proteomes" id="UP001497522">
    <property type="component" value="Chromosome 16"/>
</dbReference>
<keyword evidence="5" id="KW-0256">Endoplasmic reticulum</keyword>
<dbReference type="EC" id="5.3.4.1" evidence="4"/>
<evidence type="ECO:0000313" key="8">
    <source>
        <dbReference type="EMBL" id="CAK9866373.1"/>
    </source>
</evidence>
<gene>
    <name evidence="8" type="ORF">CSSPJE1EN2_LOCUS9368</name>
</gene>
<proteinExistence type="inferred from homology"/>
<evidence type="ECO:0000256" key="7">
    <source>
        <dbReference type="ARBA" id="ARBA00023284"/>
    </source>
</evidence>
<organism evidence="8 9">
    <name type="scientific">Sphagnum jensenii</name>
    <dbReference type="NCBI Taxonomy" id="128206"/>
    <lineage>
        <taxon>Eukaryota</taxon>
        <taxon>Viridiplantae</taxon>
        <taxon>Streptophyta</taxon>
        <taxon>Embryophyta</taxon>
        <taxon>Bryophyta</taxon>
        <taxon>Sphagnophytina</taxon>
        <taxon>Sphagnopsida</taxon>
        <taxon>Sphagnales</taxon>
        <taxon>Sphagnaceae</taxon>
        <taxon>Sphagnum</taxon>
    </lineage>
</organism>
<dbReference type="PANTHER" id="PTHR18929">
    <property type="entry name" value="PROTEIN DISULFIDE ISOMERASE"/>
    <property type="match status" value="1"/>
</dbReference>
<dbReference type="PANTHER" id="PTHR18929:SF132">
    <property type="entry name" value="PROTEIN DISULFIDE-ISOMERASE A3"/>
    <property type="match status" value="1"/>
</dbReference>
<evidence type="ECO:0000256" key="2">
    <source>
        <dbReference type="ARBA" id="ARBA00004319"/>
    </source>
</evidence>